<dbReference type="PANTHER" id="PTHR43300:SF11">
    <property type="entry name" value="ACETYLTRANSFERASE RV3034C-RELATED"/>
    <property type="match status" value="1"/>
</dbReference>
<dbReference type="PROSITE" id="PS00101">
    <property type="entry name" value="HEXAPEP_TRANSFERASES"/>
    <property type="match status" value="1"/>
</dbReference>
<keyword evidence="4" id="KW-0012">Acyltransferase</keyword>
<comment type="similarity">
    <text evidence="1">Belongs to the transferase hexapeptide repeat family.</text>
</comment>
<proteinExistence type="inferred from homology"/>
<dbReference type="SUPFAM" id="SSF51161">
    <property type="entry name" value="Trimeric LpxA-like enzymes"/>
    <property type="match status" value="1"/>
</dbReference>
<accession>A0A7C9NV87</accession>
<keyword evidence="3" id="KW-0677">Repeat</keyword>
<evidence type="ECO:0000256" key="2">
    <source>
        <dbReference type="ARBA" id="ARBA00022679"/>
    </source>
</evidence>
<dbReference type="InterPro" id="IPR001451">
    <property type="entry name" value="Hexapep"/>
</dbReference>
<protein>
    <submittedName>
        <fullName evidence="5">Antibiotic acetyltransferase</fullName>
    </submittedName>
</protein>
<dbReference type="InterPro" id="IPR011004">
    <property type="entry name" value="Trimer_LpxA-like_sf"/>
</dbReference>
<dbReference type="InterPro" id="IPR018357">
    <property type="entry name" value="Hexapep_transf_CS"/>
</dbReference>
<name>A0A7C9NV87_9BACT</name>
<dbReference type="Gene3D" id="2.160.10.10">
    <property type="entry name" value="Hexapeptide repeat proteins"/>
    <property type="match status" value="1"/>
</dbReference>
<evidence type="ECO:0000256" key="3">
    <source>
        <dbReference type="ARBA" id="ARBA00022737"/>
    </source>
</evidence>
<evidence type="ECO:0000313" key="5">
    <source>
        <dbReference type="EMBL" id="NBI34366.1"/>
    </source>
</evidence>
<evidence type="ECO:0000256" key="4">
    <source>
        <dbReference type="ARBA" id="ARBA00023315"/>
    </source>
</evidence>
<evidence type="ECO:0000256" key="1">
    <source>
        <dbReference type="ARBA" id="ARBA00007274"/>
    </source>
</evidence>
<keyword evidence="2 5" id="KW-0808">Transferase</keyword>
<dbReference type="AlphaFoldDB" id="A0A7C9NV87"/>
<organism evidence="5">
    <name type="scientific">Muribaculaceae bacterium Z82</name>
    <dbReference type="NCBI Taxonomy" id="2304548"/>
    <lineage>
        <taxon>Bacteria</taxon>
        <taxon>Pseudomonadati</taxon>
        <taxon>Bacteroidota</taxon>
        <taxon>Bacteroidia</taxon>
        <taxon>Bacteroidales</taxon>
        <taxon>Muribaculaceae</taxon>
    </lineage>
</organism>
<dbReference type="Pfam" id="PF00132">
    <property type="entry name" value="Hexapep"/>
    <property type="match status" value="1"/>
</dbReference>
<dbReference type="GO" id="GO:0016746">
    <property type="term" value="F:acyltransferase activity"/>
    <property type="evidence" value="ECO:0007669"/>
    <property type="project" value="UniProtKB-KW"/>
</dbReference>
<dbReference type="PANTHER" id="PTHR43300">
    <property type="entry name" value="ACETYLTRANSFERASE"/>
    <property type="match status" value="1"/>
</dbReference>
<sequence>MGKHSYTGRFFTAWDCSIGSFCSISWSVSIGGANHDYERLTTHAMLYNSDFGFLGDREPLYDRFGSQCVIGNDVWIGCGSIINRGVVVGDGAVIGAGSVVTKDVEPYSIVAGSPARKIRMRFSDEVVSRLLVSNWWELPDSIIKENLWLFGRTPGDDALDQLERICNLREDAYDPL</sequence>
<dbReference type="EMBL" id="QWKH01000024">
    <property type="protein sequence ID" value="NBI34366.1"/>
    <property type="molecule type" value="Genomic_DNA"/>
</dbReference>
<gene>
    <name evidence="5" type="ORF">D1639_04840</name>
</gene>
<reference evidence="5" key="1">
    <citation type="submission" date="2018-08" db="EMBL/GenBank/DDBJ databases">
        <title>Murine metabolic-syndrome-specific gut microbial biobank.</title>
        <authorList>
            <person name="Liu C."/>
        </authorList>
    </citation>
    <scope>NUCLEOTIDE SEQUENCE [LARGE SCALE GENOMIC DNA]</scope>
    <source>
        <strain evidence="5">Z82</strain>
    </source>
</reference>
<dbReference type="InterPro" id="IPR050179">
    <property type="entry name" value="Trans_hexapeptide_repeat"/>
</dbReference>
<dbReference type="CDD" id="cd03349">
    <property type="entry name" value="LbH_XAT"/>
    <property type="match status" value="1"/>
</dbReference>
<comment type="caution">
    <text evidence="5">The sequence shown here is derived from an EMBL/GenBank/DDBJ whole genome shotgun (WGS) entry which is preliminary data.</text>
</comment>